<reference evidence="1" key="2">
    <citation type="journal article" date="2000" name="Genome Res.">
        <title>Normalization and subtraction of cap-trapper-selected cDNAs to prepare full-length cDNA libraries for rapid discovery of new genes.</title>
        <authorList>
            <person name="Carninci P."/>
            <person name="Shibata Y."/>
            <person name="Hayatsu N."/>
            <person name="Sugahara Y."/>
            <person name="Shibata K."/>
            <person name="Itoh M."/>
            <person name="Konno H."/>
            <person name="Okazaki Y."/>
            <person name="Muramatsu M."/>
            <person name="Hayashizaki Y."/>
        </authorList>
    </citation>
    <scope>NUCLEOTIDE SEQUENCE</scope>
    <source>
        <strain evidence="1">C57BL/6J</strain>
        <tissue evidence="1">Head</tissue>
    </source>
</reference>
<accession>Q8C4R4</accession>
<reference evidence="1" key="3">
    <citation type="journal article" date="2000" name="Genome Res.">
        <title>RIKEN integrated sequence analysis (RISA) system--384-format sequencing pipeline with 384 multicapillary sequencer.</title>
        <authorList>
            <person name="Shibata K."/>
            <person name="Itoh M."/>
            <person name="Aizawa K."/>
            <person name="Nagaoka S."/>
            <person name="Sasaki N."/>
            <person name="Carninci P."/>
            <person name="Konno H."/>
            <person name="Akiyama J."/>
            <person name="Nishi K."/>
            <person name="Kitsunai T."/>
            <person name="Tashiro H."/>
            <person name="Itoh M."/>
            <person name="Sumi N."/>
            <person name="Ishii Y."/>
            <person name="Nakamura S."/>
            <person name="Hazama M."/>
            <person name="Nishine T."/>
            <person name="Harada A."/>
            <person name="Yamamoto R."/>
            <person name="Matsumoto H."/>
            <person name="Sakaguchi S."/>
            <person name="Ikegami T."/>
            <person name="Kashiwagi K."/>
            <person name="Fujiwake S."/>
            <person name="Inoue K."/>
            <person name="Togawa Y."/>
            <person name="Izawa M."/>
            <person name="Ohara E."/>
            <person name="Watahiki M."/>
            <person name="Yoneda Y."/>
            <person name="Ishikawa T."/>
            <person name="Ozawa K."/>
            <person name="Tanaka T."/>
            <person name="Matsuura S."/>
            <person name="Kawai J."/>
            <person name="Okazaki Y."/>
            <person name="Muramatsu M."/>
            <person name="Inoue Y."/>
            <person name="Kira A."/>
            <person name="Hayashizaki Y."/>
        </authorList>
    </citation>
    <scope>NUCLEOTIDE SEQUENCE</scope>
    <source>
        <strain evidence="1">C57BL/6J</strain>
        <tissue evidence="1">Head</tissue>
    </source>
</reference>
<dbReference type="AlphaFoldDB" id="Q8C4R4"/>
<name>Q8C4R4_MOUSE</name>
<reference evidence="1" key="7">
    <citation type="journal article" date="2005" name="Science">
        <title>The Transcriptional Landscape of the Mammalian Genome.</title>
        <authorList>
            <consortium name="The FANTOM Consortium"/>
            <consortium name="Riken Genome Exploration Research Group and Genome Science Group (Genome Network Project Core Group)"/>
        </authorList>
    </citation>
    <scope>NUCLEOTIDE SEQUENCE</scope>
    <source>
        <strain evidence="1">C57BL/6J</strain>
        <tissue evidence="1">Head</tissue>
    </source>
</reference>
<evidence type="ECO:0000313" key="2">
    <source>
        <dbReference type="MGI" id="MGI:3641806"/>
    </source>
</evidence>
<protein>
    <submittedName>
        <fullName evidence="1">Uncharacterized protein</fullName>
    </submittedName>
</protein>
<dbReference type="EMBL" id="AK081416">
    <property type="protein sequence ID" value="BAC38213.1"/>
    <property type="molecule type" value="mRNA"/>
</dbReference>
<reference evidence="1" key="5">
    <citation type="journal article" date="2002" name="Nature">
        <title>Analysis of the mouse transcriptome based on functional annotation of 60,770 full-length cDNAs.</title>
        <authorList>
            <consortium name="The FANTOM Consortium and the RIKEN Genome Exploration Research Group Phase I and II Team"/>
        </authorList>
    </citation>
    <scope>NUCLEOTIDE SEQUENCE</scope>
    <source>
        <strain evidence="1">C57BL/6J</strain>
        <tissue evidence="1">Head</tissue>
    </source>
</reference>
<reference evidence="1" key="4">
    <citation type="journal article" date="2001" name="Nature">
        <title>Functional annotation of a full-length mouse cDNA collection.</title>
        <authorList>
            <consortium name="The RIKEN Genome Exploration Research Group Phase II Team and the FANTOM Consortium"/>
        </authorList>
    </citation>
    <scope>NUCLEOTIDE SEQUENCE</scope>
    <source>
        <strain evidence="1">C57BL/6J</strain>
        <tissue evidence="1">Head</tissue>
    </source>
</reference>
<reference evidence="1" key="6">
    <citation type="submission" date="2002-04" db="EMBL/GenBank/DDBJ databases">
        <authorList>
            <person name="Adachi J."/>
            <person name="Aizawa K."/>
            <person name="Akimura T."/>
            <person name="Arakawa T."/>
            <person name="Bono H."/>
            <person name="Carninci P."/>
            <person name="Fukuda S."/>
            <person name="Furuno M."/>
            <person name="Hanagaki T."/>
            <person name="Hara A."/>
            <person name="Hashizume W."/>
            <person name="Hayashida K."/>
            <person name="Hayatsu N."/>
            <person name="Hiramoto K."/>
            <person name="Hiraoka T."/>
            <person name="Hirozane T."/>
            <person name="Hori F."/>
            <person name="Imotani K."/>
            <person name="Ishii Y."/>
            <person name="Itoh M."/>
            <person name="Kagawa I."/>
            <person name="Kasukawa T."/>
            <person name="Katoh H."/>
            <person name="Kawai J."/>
            <person name="Kojima Y."/>
            <person name="Kondo S."/>
            <person name="Konno H."/>
            <person name="Kouda M."/>
            <person name="Koya S."/>
            <person name="Kurihara C."/>
            <person name="Matsuyama T."/>
            <person name="Miyazaki A."/>
            <person name="Murata M."/>
            <person name="Nakamura M."/>
            <person name="Nishi K."/>
            <person name="Nomura K."/>
            <person name="Numazaki R."/>
            <person name="Ohno M."/>
            <person name="Ohsato N."/>
            <person name="Okazaki Y."/>
            <person name="Saito R."/>
            <person name="Saitoh H."/>
            <person name="Sakai C."/>
            <person name="Sakai K."/>
            <person name="Sakazume N."/>
            <person name="Sano H."/>
            <person name="Sasaki D."/>
            <person name="Shibata K."/>
            <person name="Shinagawa A."/>
            <person name="Shiraki T."/>
            <person name="Sogabe Y."/>
            <person name="Tagami M."/>
            <person name="Tagawa A."/>
            <person name="Takahashi F."/>
            <person name="Takaku-Akahira S."/>
            <person name="Takeda Y."/>
            <person name="Tanaka T."/>
            <person name="Tomaru A."/>
            <person name="Toya T."/>
            <person name="Yasunishi A."/>
            <person name="Muramatsu M."/>
            <person name="Hayashizaki Y."/>
        </authorList>
    </citation>
    <scope>NUCLEOTIDE SEQUENCE</scope>
    <source>
        <strain evidence="1">C57BL/6J</strain>
        <tissue evidence="1">Head</tissue>
    </source>
</reference>
<reference evidence="1" key="1">
    <citation type="journal article" date="1999" name="Methods Enzymol.">
        <title>High-efficiency full-length cDNA cloning.</title>
        <authorList>
            <person name="Carninci P."/>
            <person name="Hayashizaki Y."/>
        </authorList>
    </citation>
    <scope>NUCLEOTIDE SEQUENCE</scope>
    <source>
        <strain evidence="1">C57BL/6J</strain>
        <tissue evidence="1">Head</tissue>
    </source>
</reference>
<evidence type="ECO:0000313" key="1">
    <source>
        <dbReference type="EMBL" id="BAC38213.1"/>
    </source>
</evidence>
<reference evidence="1" key="8">
    <citation type="journal article" date="2005" name="Science">
        <title>Antisense Transcription in the Mammalian Transcriptome.</title>
        <authorList>
            <consortium name="RIKEN Genome Exploration Research Group and Genome Science Group (Genome Network Project Core Group) and the FANTOM Consortium"/>
        </authorList>
    </citation>
    <scope>NUCLEOTIDE SEQUENCE</scope>
    <source>
        <strain evidence="1">C57BL/6J</strain>
        <tissue evidence="1">Head</tissue>
    </source>
</reference>
<dbReference type="AGR" id="MGI:3641806"/>
<sequence>MLHPPGASAQQVILKEEASITRWTGRGEGGHMIRTGATRATGAAQTFVHISGIARTSKANEAKGGEGAHAILAGATMEAPVCSEQERSLPMPHQPDLTQLCFTLEFNM</sequence>
<gene>
    <name evidence="2" type="primary">Gm9978</name>
</gene>
<organism evidence="1">
    <name type="scientific">Mus musculus</name>
    <name type="common">Mouse</name>
    <dbReference type="NCBI Taxonomy" id="10090"/>
    <lineage>
        <taxon>Eukaryota</taxon>
        <taxon>Metazoa</taxon>
        <taxon>Chordata</taxon>
        <taxon>Craniata</taxon>
        <taxon>Vertebrata</taxon>
        <taxon>Euteleostomi</taxon>
        <taxon>Mammalia</taxon>
        <taxon>Eutheria</taxon>
        <taxon>Euarchontoglires</taxon>
        <taxon>Glires</taxon>
        <taxon>Rodentia</taxon>
        <taxon>Myomorpha</taxon>
        <taxon>Muroidea</taxon>
        <taxon>Muridae</taxon>
        <taxon>Murinae</taxon>
        <taxon>Mus</taxon>
        <taxon>Mus</taxon>
    </lineage>
</organism>
<dbReference type="MGI" id="MGI:3641806">
    <property type="gene designation" value="Gm9978"/>
</dbReference>
<proteinExistence type="evidence at transcript level"/>
<dbReference type="HOGENOM" id="CLU_2432727_0_0_1"/>